<organism evidence="2">
    <name type="scientific">uncultured Sulfurovum sp</name>
    <dbReference type="NCBI Taxonomy" id="269237"/>
    <lineage>
        <taxon>Bacteria</taxon>
        <taxon>Pseudomonadati</taxon>
        <taxon>Campylobacterota</taxon>
        <taxon>Epsilonproteobacteria</taxon>
        <taxon>Campylobacterales</taxon>
        <taxon>Sulfurovaceae</taxon>
        <taxon>Sulfurovum</taxon>
        <taxon>environmental samples</taxon>
    </lineage>
</organism>
<proteinExistence type="predicted"/>
<evidence type="ECO:0000256" key="1">
    <source>
        <dbReference type="SAM" id="SignalP"/>
    </source>
</evidence>
<dbReference type="AlphaFoldDB" id="A0A6S6RSW2"/>
<name>A0A6S6RSW2_9BACT</name>
<feature type="chain" id="PRO_5028125816" evidence="1">
    <location>
        <begin position="21"/>
        <end position="252"/>
    </location>
</feature>
<gene>
    <name evidence="2" type="ORF">HELGO_WM11499</name>
</gene>
<reference evidence="2" key="1">
    <citation type="submission" date="2020-01" db="EMBL/GenBank/DDBJ databases">
        <authorList>
            <person name="Meier V. D."/>
            <person name="Meier V D."/>
        </authorList>
    </citation>
    <scope>NUCLEOTIDE SEQUENCE</scope>
    <source>
        <strain evidence="2">HLG_WM_MAG_06</strain>
    </source>
</reference>
<sequence length="252" mass="27078">MKKIITTMATVALLSTGAVAESVSTYLIGAAASLSDVKSKLQANGFEVLATTGNVVTITNPELQATNTYLATLQVHANSSDVRVQNPAYFGAAYLDDKYKKGQFSGTVDSLTKALGNLSASTEQLESDDLGGYHFMMGMPYFDEPIIVSTASKVYEKIAGNDNISYSLRLPNGSILVGHKLSSATSGFLKVLNQTANAQILPYEALVFSNQVKMMNPKFYLALSLPQLSMGQFMKISDIPGKIEDDVTNAYK</sequence>
<accession>A0A6S6RSW2</accession>
<evidence type="ECO:0000313" key="2">
    <source>
        <dbReference type="EMBL" id="CAA6799335.1"/>
    </source>
</evidence>
<dbReference type="EMBL" id="CACVAP010000017">
    <property type="protein sequence ID" value="CAA6799335.1"/>
    <property type="molecule type" value="Genomic_DNA"/>
</dbReference>
<keyword evidence="1" id="KW-0732">Signal</keyword>
<feature type="signal peptide" evidence="1">
    <location>
        <begin position="1"/>
        <end position="20"/>
    </location>
</feature>
<protein>
    <submittedName>
        <fullName evidence="2">Uncharacterized protein</fullName>
    </submittedName>
</protein>